<evidence type="ECO:0000256" key="4">
    <source>
        <dbReference type="SAM" id="SignalP"/>
    </source>
</evidence>
<keyword evidence="6" id="KW-0645">Protease</keyword>
<evidence type="ECO:0000256" key="2">
    <source>
        <dbReference type="PIRSR" id="PIRSR601461-2"/>
    </source>
</evidence>
<evidence type="ECO:0000259" key="5">
    <source>
        <dbReference type="PROSITE" id="PS51767"/>
    </source>
</evidence>
<dbReference type="GO" id="GO:0004190">
    <property type="term" value="F:aspartic-type endopeptidase activity"/>
    <property type="evidence" value="ECO:0007669"/>
    <property type="project" value="InterPro"/>
</dbReference>
<dbReference type="GO" id="GO:0006508">
    <property type="term" value="P:proteolysis"/>
    <property type="evidence" value="ECO:0007669"/>
    <property type="project" value="UniProtKB-KW"/>
</dbReference>
<sequence length="459" mass="50732">MKLSTLLECIALVAAAHAATFKMPIISLAHERSPSLSKARVAAMIEAGESRARRELSIKEQNTRRHRSSQPTGSGPIGVVENDGKYMDFIKASSTLQPPPIEPENSKRALPLWYWEELTYTTPIRIGTPPQPLNLLLSLSSPSLFIPSSTCTTCLSTNSYIATNSSTHIRHNAAFTSSSHLFRSRGNLCHDTIHLSSNPTTTIETQIFGEMEEMERYLPWSEESWDGALGLAPGSGSEMGVLNNLMNRGLLDRNAFSLKLPRGIGERGEILFGGVDHDLYVGNLKSLQLVEEEKGRWAIAATRLSVNDGEGLVFELGGGKAVFETDFPFIGLPEKYVRILDEKLGMNNAGKGWNWVRSVDCSRRKLMQNITIGLGGEEFVVSPWEYTVEADMGDLGGGRRCVSAFVPNEDEGMDIVLGSVFLRAFYGVFDLDRRTVSLARATSQKIQKSKVDWEEDELR</sequence>
<dbReference type="PRINTS" id="PR00792">
    <property type="entry name" value="PEPSIN"/>
</dbReference>
<evidence type="ECO:0000256" key="3">
    <source>
        <dbReference type="SAM" id="MobiDB-lite"/>
    </source>
</evidence>
<dbReference type="PANTHER" id="PTHR47966:SF51">
    <property type="entry name" value="BETA-SITE APP-CLEAVING ENZYME, ISOFORM A-RELATED"/>
    <property type="match status" value="1"/>
</dbReference>
<dbReference type="PROSITE" id="PS51767">
    <property type="entry name" value="PEPTIDASE_A1"/>
    <property type="match status" value="1"/>
</dbReference>
<dbReference type="Proteomes" id="UP000235786">
    <property type="component" value="Unassembled WGS sequence"/>
</dbReference>
<evidence type="ECO:0000313" key="6">
    <source>
        <dbReference type="EMBL" id="PMD31851.1"/>
    </source>
</evidence>
<dbReference type="AlphaFoldDB" id="A0A2J6R045"/>
<dbReference type="Gene3D" id="2.40.70.10">
    <property type="entry name" value="Acid Proteases"/>
    <property type="match status" value="2"/>
</dbReference>
<evidence type="ECO:0000313" key="7">
    <source>
        <dbReference type="Proteomes" id="UP000235786"/>
    </source>
</evidence>
<dbReference type="InterPro" id="IPR033121">
    <property type="entry name" value="PEPTIDASE_A1"/>
</dbReference>
<evidence type="ECO:0000256" key="1">
    <source>
        <dbReference type="ARBA" id="ARBA00007447"/>
    </source>
</evidence>
<gene>
    <name evidence="6" type="ORF">L207DRAFT_572605</name>
</gene>
<dbReference type="STRING" id="1149755.A0A2J6R045"/>
<dbReference type="SUPFAM" id="SSF50630">
    <property type="entry name" value="Acid proteases"/>
    <property type="match status" value="1"/>
</dbReference>
<feature type="chain" id="PRO_5014329629" evidence="4">
    <location>
        <begin position="19"/>
        <end position="459"/>
    </location>
</feature>
<feature type="region of interest" description="Disordered" evidence="3">
    <location>
        <begin position="58"/>
        <end position="78"/>
    </location>
</feature>
<keyword evidence="4" id="KW-0732">Signal</keyword>
<organism evidence="6 7">
    <name type="scientific">Hyaloscypha variabilis (strain UAMH 11265 / GT02V1 / F)</name>
    <name type="common">Meliniomyces variabilis</name>
    <dbReference type="NCBI Taxonomy" id="1149755"/>
    <lineage>
        <taxon>Eukaryota</taxon>
        <taxon>Fungi</taxon>
        <taxon>Dikarya</taxon>
        <taxon>Ascomycota</taxon>
        <taxon>Pezizomycotina</taxon>
        <taxon>Leotiomycetes</taxon>
        <taxon>Helotiales</taxon>
        <taxon>Hyaloscyphaceae</taxon>
        <taxon>Hyaloscypha</taxon>
        <taxon>Hyaloscypha variabilis</taxon>
    </lineage>
</organism>
<feature type="signal peptide" evidence="4">
    <location>
        <begin position="1"/>
        <end position="18"/>
    </location>
</feature>
<comment type="similarity">
    <text evidence="1">Belongs to the peptidase A1 family.</text>
</comment>
<proteinExistence type="inferred from homology"/>
<reference evidence="6 7" key="1">
    <citation type="submission" date="2016-04" db="EMBL/GenBank/DDBJ databases">
        <title>A degradative enzymes factory behind the ericoid mycorrhizal symbiosis.</title>
        <authorList>
            <consortium name="DOE Joint Genome Institute"/>
            <person name="Martino E."/>
            <person name="Morin E."/>
            <person name="Grelet G."/>
            <person name="Kuo A."/>
            <person name="Kohler A."/>
            <person name="Daghino S."/>
            <person name="Barry K."/>
            <person name="Choi C."/>
            <person name="Cichocki N."/>
            <person name="Clum A."/>
            <person name="Copeland A."/>
            <person name="Hainaut M."/>
            <person name="Haridas S."/>
            <person name="Labutti K."/>
            <person name="Lindquist E."/>
            <person name="Lipzen A."/>
            <person name="Khouja H.-R."/>
            <person name="Murat C."/>
            <person name="Ohm R."/>
            <person name="Olson A."/>
            <person name="Spatafora J."/>
            <person name="Veneault-Fourrey C."/>
            <person name="Henrissat B."/>
            <person name="Grigoriev I."/>
            <person name="Martin F."/>
            <person name="Perotto S."/>
        </authorList>
    </citation>
    <scope>NUCLEOTIDE SEQUENCE [LARGE SCALE GENOMIC DNA]</scope>
    <source>
        <strain evidence="6 7">F</strain>
    </source>
</reference>
<protein>
    <submittedName>
        <fullName evidence="6">Acid protease</fullName>
    </submittedName>
</protein>
<accession>A0A2J6R045</accession>
<keyword evidence="7" id="KW-1185">Reference proteome</keyword>
<keyword evidence="2" id="KW-1015">Disulfide bond</keyword>
<dbReference type="Pfam" id="PF00026">
    <property type="entry name" value="Asp"/>
    <property type="match status" value="1"/>
</dbReference>
<dbReference type="InterPro" id="IPR021109">
    <property type="entry name" value="Peptidase_aspartic_dom_sf"/>
</dbReference>
<dbReference type="InterPro" id="IPR001461">
    <property type="entry name" value="Aspartic_peptidase_A1"/>
</dbReference>
<dbReference type="OrthoDB" id="771136at2759"/>
<dbReference type="EMBL" id="KZ613961">
    <property type="protein sequence ID" value="PMD31851.1"/>
    <property type="molecule type" value="Genomic_DNA"/>
</dbReference>
<name>A0A2J6R045_HYAVF</name>
<keyword evidence="6" id="KW-0378">Hydrolase</keyword>
<dbReference type="GO" id="GO:0000324">
    <property type="term" value="C:fungal-type vacuole"/>
    <property type="evidence" value="ECO:0007669"/>
    <property type="project" value="TreeGrafter"/>
</dbReference>
<dbReference type="PANTHER" id="PTHR47966">
    <property type="entry name" value="BETA-SITE APP-CLEAVING ENZYME, ISOFORM A-RELATED"/>
    <property type="match status" value="1"/>
</dbReference>
<feature type="disulfide bond" evidence="2">
    <location>
        <begin position="361"/>
        <end position="401"/>
    </location>
</feature>
<feature type="domain" description="Peptidase A1" evidence="5">
    <location>
        <begin position="120"/>
        <end position="439"/>
    </location>
</feature>